<feature type="chain" id="PRO_5045478018" evidence="4">
    <location>
        <begin position="23"/>
        <end position="345"/>
    </location>
</feature>
<comment type="caution">
    <text evidence="6">The sequence shown here is derived from an EMBL/GenBank/DDBJ whole genome shotgun (WGS) entry which is preliminary data.</text>
</comment>
<keyword evidence="4" id="KW-0732">Signal</keyword>
<feature type="compositionally biased region" description="Low complexity" evidence="3">
    <location>
        <begin position="257"/>
        <end position="286"/>
    </location>
</feature>
<dbReference type="PROSITE" id="PS51677">
    <property type="entry name" value="NODB"/>
    <property type="match status" value="1"/>
</dbReference>
<dbReference type="Proteomes" id="UP001527925">
    <property type="component" value="Unassembled WGS sequence"/>
</dbReference>
<protein>
    <submittedName>
        <fullName evidence="6">Chitin deacetylase</fullName>
        <ecNumber evidence="6">3.5.1.41</ecNumber>
    </submittedName>
</protein>
<evidence type="ECO:0000259" key="5">
    <source>
        <dbReference type="PROSITE" id="PS51677"/>
    </source>
</evidence>
<feature type="signal peptide" evidence="4">
    <location>
        <begin position="1"/>
        <end position="22"/>
    </location>
</feature>
<dbReference type="Pfam" id="PF01522">
    <property type="entry name" value="Polysacc_deac_1"/>
    <property type="match status" value="1"/>
</dbReference>
<feature type="compositionally biased region" description="Polar residues" evidence="3">
    <location>
        <begin position="288"/>
        <end position="306"/>
    </location>
</feature>
<dbReference type="InterPro" id="IPR002509">
    <property type="entry name" value="NODB_dom"/>
</dbReference>
<evidence type="ECO:0000256" key="4">
    <source>
        <dbReference type="SAM" id="SignalP"/>
    </source>
</evidence>
<sequence>MFFPVAVAVSLVLGAAVAALDASKYPPPLAVPPPNAEWSARFLGSLPSTVPGDIVRCRDNADYALTYDDGPSKFTPSVLSRLAKSSLKATFFVVGSQVLQNPDILLNAYRAGHEIAIHTWSHPHLPSLTSEQIVAEIMWTATIIKEVIGVTPKFMRPPYGEIDDRVRSVLRAMNLEVVIWSIDTEDWTGSKTVAQTLRDNAVKGADGTIPLEHDLYDFEASQALQAIDALMEVAKGRSFKTVSQCTGRAAYDESLLSGAAPSPSTSRASSTSTTATSAIPSSTFSARMTPSTRASSTTLPVQFLPTSQPGSPAQGGGSNGAARVSGTFAAMSCAIAFVAFAALLL</sequence>
<proteinExistence type="predicted"/>
<accession>A0ABR4NE37</accession>
<organism evidence="6 7">
    <name type="scientific">Polyrhizophydium stewartii</name>
    <dbReference type="NCBI Taxonomy" id="2732419"/>
    <lineage>
        <taxon>Eukaryota</taxon>
        <taxon>Fungi</taxon>
        <taxon>Fungi incertae sedis</taxon>
        <taxon>Chytridiomycota</taxon>
        <taxon>Chytridiomycota incertae sedis</taxon>
        <taxon>Chytridiomycetes</taxon>
        <taxon>Rhizophydiales</taxon>
        <taxon>Rhizophydiales incertae sedis</taxon>
        <taxon>Polyrhizophydium</taxon>
    </lineage>
</organism>
<dbReference type="InterPro" id="IPR050248">
    <property type="entry name" value="Polysacc_deacetylase_ArnD"/>
</dbReference>
<evidence type="ECO:0000256" key="1">
    <source>
        <dbReference type="ARBA" id="ARBA00022723"/>
    </source>
</evidence>
<dbReference type="EC" id="3.5.1.41" evidence="6"/>
<keyword evidence="7" id="KW-1185">Reference proteome</keyword>
<dbReference type="PANTHER" id="PTHR10587">
    <property type="entry name" value="GLYCOSYL TRANSFERASE-RELATED"/>
    <property type="match status" value="1"/>
</dbReference>
<reference evidence="6 7" key="1">
    <citation type="submission" date="2023-09" db="EMBL/GenBank/DDBJ databases">
        <title>Pangenome analysis of Batrachochytrium dendrobatidis and related Chytrids.</title>
        <authorList>
            <person name="Yacoub M.N."/>
            <person name="Stajich J.E."/>
            <person name="James T.Y."/>
        </authorList>
    </citation>
    <scope>NUCLEOTIDE SEQUENCE [LARGE SCALE GENOMIC DNA]</scope>
    <source>
        <strain evidence="6 7">JEL0888</strain>
    </source>
</reference>
<evidence type="ECO:0000313" key="7">
    <source>
        <dbReference type="Proteomes" id="UP001527925"/>
    </source>
</evidence>
<dbReference type="SUPFAM" id="SSF88713">
    <property type="entry name" value="Glycoside hydrolase/deacetylase"/>
    <property type="match status" value="1"/>
</dbReference>
<dbReference type="Gene3D" id="3.20.20.370">
    <property type="entry name" value="Glycoside hydrolase/deacetylase"/>
    <property type="match status" value="1"/>
</dbReference>
<feature type="region of interest" description="Disordered" evidence="3">
    <location>
        <begin position="257"/>
        <end position="321"/>
    </location>
</feature>
<dbReference type="EMBL" id="JADGIZ020000009">
    <property type="protein sequence ID" value="KAL2917792.1"/>
    <property type="molecule type" value="Genomic_DNA"/>
</dbReference>
<dbReference type="GO" id="GO:0004099">
    <property type="term" value="F:chitin deacetylase activity"/>
    <property type="evidence" value="ECO:0007669"/>
    <property type="project" value="UniProtKB-EC"/>
</dbReference>
<gene>
    <name evidence="6" type="primary">CDA2_10</name>
    <name evidence="6" type="ORF">HK105_202665</name>
</gene>
<evidence type="ECO:0000256" key="2">
    <source>
        <dbReference type="ARBA" id="ARBA00022801"/>
    </source>
</evidence>
<keyword evidence="2 6" id="KW-0378">Hydrolase</keyword>
<evidence type="ECO:0000313" key="6">
    <source>
        <dbReference type="EMBL" id="KAL2917792.1"/>
    </source>
</evidence>
<dbReference type="InterPro" id="IPR011330">
    <property type="entry name" value="Glyco_hydro/deAcase_b/a-brl"/>
</dbReference>
<keyword evidence="1" id="KW-0479">Metal-binding</keyword>
<feature type="domain" description="NodB homology" evidence="5">
    <location>
        <begin position="61"/>
        <end position="242"/>
    </location>
</feature>
<evidence type="ECO:0000256" key="3">
    <source>
        <dbReference type="SAM" id="MobiDB-lite"/>
    </source>
</evidence>
<name>A0ABR4NE37_9FUNG</name>
<dbReference type="PANTHER" id="PTHR10587:SF133">
    <property type="entry name" value="CHITIN DEACETYLASE 1-RELATED"/>
    <property type="match status" value="1"/>
</dbReference>